<dbReference type="EMBL" id="MT302546">
    <property type="protein sequence ID" value="QMS92547.1"/>
    <property type="molecule type" value="Viral_cRNA"/>
</dbReference>
<organism evidence="1">
    <name type="scientific">Citrus-associated rhabdovirus</name>
    <dbReference type="NCBI Taxonomy" id="2754374"/>
    <lineage>
        <taxon>Viruses</taxon>
        <taxon>Riboviria</taxon>
        <taxon>Orthornavirae</taxon>
        <taxon>Negarnaviricota</taxon>
        <taxon>Haploviricotina</taxon>
        <taxon>Monjiviricetes</taxon>
        <taxon>Mononegavirales</taxon>
        <taxon>Rhabdoviridae</taxon>
        <taxon>Betarhabdovirinae</taxon>
        <taxon>Betacytorhabdovirus</taxon>
        <taxon>Betacytorhabdovirus caricae</taxon>
        <taxon>Cytorhabdovirus caricae</taxon>
    </lineage>
</organism>
<evidence type="ECO:0000313" key="1">
    <source>
        <dbReference type="EMBL" id="QMS92547.1"/>
    </source>
</evidence>
<proteinExistence type="predicted"/>
<name>A0A7D7LLU6_9RHAB</name>
<gene>
    <name evidence="1" type="primary">M</name>
</gene>
<sequence length="215" mass="24585">MSILKYISSAPSPILSVTYKYWGIRMDISLDMSSSSEIEGTKVLEDYLVDAAVRIDQDNNVEVRREALLFYLMLWLCKKLPGAVKFSKTSIRKGRGPYLYRLEIPSLLFLKTVGLETGEPVIEGFERELCLMKDDKIIRESRLSVRSMSIETFKNSTVKNFMEANPHYVCSPVMTVSNFWSVETVIRDKDVSNTISSVFSKKKGKNNLTLFRPVK</sequence>
<accession>A0A7D7LLU6</accession>
<protein>
    <submittedName>
        <fullName evidence="1">Matrix protein</fullName>
    </submittedName>
</protein>
<reference evidence="1" key="1">
    <citation type="journal article" date="2020" name="Phytopathology">
        <title>Natural defect of a plant rhabdovirus glycoprotein gene: a case study of virus-plant co-evolution.</title>
        <authorList>
            <person name="Zhang S."/>
            <person name="Huang A."/>
            <person name="Zhou X."/>
            <person name="Li Z."/>
            <person name="Dietzgen R.G."/>
            <person name="Zhou C.Y."/>
            <person name="Cao M."/>
        </authorList>
    </citation>
    <scope>NUCLEOTIDE SEQUENCE</scope>
    <source>
        <strain evidence="1">C2</strain>
    </source>
</reference>